<dbReference type="Pfam" id="PF00702">
    <property type="entry name" value="Hydrolase"/>
    <property type="match status" value="1"/>
</dbReference>
<dbReference type="NCBIfam" id="TIGR01691">
    <property type="entry name" value="enolase-ppase"/>
    <property type="match status" value="1"/>
</dbReference>
<keyword evidence="5" id="KW-0460">Magnesium</keyword>
<comment type="pathway">
    <text evidence="5">Amino-acid biosynthesis; L-methionine biosynthesis via salvage pathway; L-methionine from S-methyl-5-thio-alpha-D-ribose 1-phosphate: step 4/6.</text>
</comment>
<keyword evidence="7" id="KW-1185">Reference proteome</keyword>
<dbReference type="InterPro" id="IPR036412">
    <property type="entry name" value="HAD-like_sf"/>
</dbReference>
<dbReference type="GO" id="GO:0043874">
    <property type="term" value="F:acireductone synthase activity"/>
    <property type="evidence" value="ECO:0007669"/>
    <property type="project" value="UniProtKB-EC"/>
</dbReference>
<comment type="cofactor">
    <cofactor evidence="5">
        <name>Mg(2+)</name>
        <dbReference type="ChEBI" id="CHEBI:18420"/>
    </cofactor>
    <text evidence="5">Binds 1 Mg(2+) ion per subunit.</text>
</comment>
<protein>
    <recommendedName>
        <fullName evidence="5">Enolase-phosphatase E1</fullName>
        <ecNumber evidence="5">3.1.3.77</ecNumber>
    </recommendedName>
    <alternativeName>
        <fullName evidence="5">2,3-diketo-5-methylthio-1-phosphopentane phosphatase</fullName>
    </alternativeName>
</protein>
<keyword evidence="3 5" id="KW-0378">Hydrolase</keyword>
<gene>
    <name evidence="5 6" type="primary">mtnC</name>
    <name evidence="6" type="ORF">K6K13_16610</name>
</gene>
<dbReference type="EMBL" id="CP081864">
    <property type="protein sequence ID" value="QZN94866.1"/>
    <property type="molecule type" value="Genomic_DNA"/>
</dbReference>
<comment type="pathway">
    <text evidence="5">Amino-acid biosynthesis; L-methionine biosynthesis via salvage pathway; L-methionine from S-methyl-5-thio-alpha-D-ribose 1-phosphate: step 3/6.</text>
</comment>
<dbReference type="InterPro" id="IPR023943">
    <property type="entry name" value="Enolase-ppase_E1"/>
</dbReference>
<name>A0ABX9ALC5_9ENTR</name>
<dbReference type="EC" id="3.1.3.77" evidence="5"/>
<dbReference type="Gene3D" id="3.40.50.1000">
    <property type="entry name" value="HAD superfamily/HAD-like"/>
    <property type="match status" value="1"/>
</dbReference>
<evidence type="ECO:0000313" key="6">
    <source>
        <dbReference type="EMBL" id="QZN94866.1"/>
    </source>
</evidence>
<dbReference type="SFLD" id="SFLDF00044">
    <property type="entry name" value="enolase-phosphatase"/>
    <property type="match status" value="1"/>
</dbReference>
<sequence>MIKAIVTDIEGTTSDIRFVHNILFPYARARLAETVAQADTQPEIAETLALLREELGQPQAHAFTLLEALNQFMEQDRKSTALKRLQGIIWRNGYLNGDFRGHVYDDVAPQLRRWREQGIVLYVYSSGSVEAQQLLFGYSDAGDLRPLFSGYFDTRVGAKREAGSYHHIAQAIGLPGEQLLFLSDIHQELDAAAEAGWQTCQLIRDEADVESFHRQVVRFDQIDPSQATRAV</sequence>
<proteinExistence type="inferred from homology"/>
<organism evidence="6 7">
    <name type="scientific">Symbiopectobacterium purcellii</name>
    <dbReference type="NCBI Taxonomy" id="2871826"/>
    <lineage>
        <taxon>Bacteria</taxon>
        <taxon>Pseudomonadati</taxon>
        <taxon>Pseudomonadota</taxon>
        <taxon>Gammaproteobacteria</taxon>
        <taxon>Enterobacterales</taxon>
        <taxon>Enterobacteriaceae</taxon>
    </lineage>
</organism>
<dbReference type="HAMAP" id="MF_01681">
    <property type="entry name" value="Salvage_MtnC"/>
    <property type="match status" value="1"/>
</dbReference>
<dbReference type="SFLD" id="SFLDG01129">
    <property type="entry name" value="C1.5:_HAD__Beta-PGM__Phosphata"/>
    <property type="match status" value="1"/>
</dbReference>
<dbReference type="SUPFAM" id="SSF56784">
    <property type="entry name" value="HAD-like"/>
    <property type="match status" value="1"/>
</dbReference>
<comment type="subunit">
    <text evidence="5">Monomer.</text>
</comment>
<evidence type="ECO:0000256" key="4">
    <source>
        <dbReference type="ARBA" id="ARBA00023167"/>
    </source>
</evidence>
<dbReference type="SFLD" id="SFLDG01133">
    <property type="entry name" value="C1.5.4:_Enolase-phosphatase_Li"/>
    <property type="match status" value="1"/>
</dbReference>
<dbReference type="InterPro" id="IPR006439">
    <property type="entry name" value="HAD-SF_hydro_IA"/>
</dbReference>
<dbReference type="PANTHER" id="PTHR20371">
    <property type="entry name" value="ENOLASE-PHOSPHATASE E1"/>
    <property type="match status" value="1"/>
</dbReference>
<keyword evidence="2 5" id="KW-0479">Metal-binding</keyword>
<dbReference type="InterPro" id="IPR023214">
    <property type="entry name" value="HAD_sf"/>
</dbReference>
<dbReference type="CDD" id="cd01629">
    <property type="entry name" value="HAD_EP"/>
    <property type="match status" value="1"/>
</dbReference>
<comment type="similarity">
    <text evidence="5">Belongs to the HAD-like hydrolase superfamily. MasA/MtnC family.</text>
</comment>
<dbReference type="Proteomes" id="UP000825886">
    <property type="component" value="Chromosome"/>
</dbReference>
<evidence type="ECO:0000256" key="2">
    <source>
        <dbReference type="ARBA" id="ARBA00022723"/>
    </source>
</evidence>
<accession>A0ABX9ALC5</accession>
<comment type="catalytic activity">
    <reaction evidence="5">
        <text>5-methylsulfanyl-2,3-dioxopentyl phosphate + H2O = 1,2-dihydroxy-5-(methylsulfanyl)pent-1-en-3-one + phosphate</text>
        <dbReference type="Rhea" id="RHEA:21700"/>
        <dbReference type="ChEBI" id="CHEBI:15377"/>
        <dbReference type="ChEBI" id="CHEBI:43474"/>
        <dbReference type="ChEBI" id="CHEBI:49252"/>
        <dbReference type="ChEBI" id="CHEBI:58828"/>
        <dbReference type="EC" id="3.1.3.77"/>
    </reaction>
</comment>
<comment type="function">
    <text evidence="5">Bifunctional enzyme that catalyzes the enolization of 2,3-diketo-5-methylthiopentyl-1-phosphate (DK-MTP-1-P) into the intermediate 2-hydroxy-3-keto-5-methylthiopentenyl-1-phosphate (HK-MTPenyl-1-P), which is then dephosphorylated to form the acireductone 1,2-dihydroxy-3-keto-5-methylthiopentene (DHK-MTPene).</text>
</comment>
<evidence type="ECO:0000256" key="1">
    <source>
        <dbReference type="ARBA" id="ARBA00022605"/>
    </source>
</evidence>
<dbReference type="SFLD" id="SFLDS00003">
    <property type="entry name" value="Haloacid_Dehalogenase"/>
    <property type="match status" value="1"/>
</dbReference>
<keyword evidence="1 5" id="KW-0028">Amino-acid biosynthesis</keyword>
<evidence type="ECO:0000256" key="3">
    <source>
        <dbReference type="ARBA" id="ARBA00022801"/>
    </source>
</evidence>
<evidence type="ECO:0000256" key="5">
    <source>
        <dbReference type="HAMAP-Rule" id="MF_01681"/>
    </source>
</evidence>
<dbReference type="Gene3D" id="1.10.720.60">
    <property type="match status" value="1"/>
</dbReference>
<keyword evidence="4 5" id="KW-0486">Methionine biosynthesis</keyword>
<evidence type="ECO:0000313" key="7">
    <source>
        <dbReference type="Proteomes" id="UP000825886"/>
    </source>
</evidence>
<dbReference type="PRINTS" id="PR00413">
    <property type="entry name" value="HADHALOGNASE"/>
</dbReference>
<dbReference type="RefSeq" id="WP_222157979.1">
    <property type="nucleotide sequence ID" value="NZ_CP081864.1"/>
</dbReference>
<dbReference type="PANTHER" id="PTHR20371:SF1">
    <property type="entry name" value="ENOLASE-PHOSPHATASE E1"/>
    <property type="match status" value="1"/>
</dbReference>
<reference evidence="6 7" key="1">
    <citation type="submission" date="2021-08" db="EMBL/GenBank/DDBJ databases">
        <title>Culture and genomic analysis of Symbiopectobacterium purcellii sp. nov. gen. nov., isolated from the leafhopper Empoasca decipiens.</title>
        <authorList>
            <person name="Nadal-Jimenez P."/>
            <person name="Siozios S."/>
            <person name="Halliday N."/>
            <person name="Camara M."/>
            <person name="Hurst G.D.D."/>
        </authorList>
    </citation>
    <scope>NUCLEOTIDE SEQUENCE [LARGE SCALE GENOMIC DNA]</scope>
    <source>
        <strain evidence="6 7">SyEd1</strain>
    </source>
</reference>